<dbReference type="KEGG" id="uam:UABAM_00977"/>
<dbReference type="EMBL" id="AP019860">
    <property type="protein sequence ID" value="BBM82634.1"/>
    <property type="molecule type" value="Genomic_DNA"/>
</dbReference>
<dbReference type="RefSeq" id="WP_151966869.1">
    <property type="nucleotide sequence ID" value="NZ_AP019860.1"/>
</dbReference>
<evidence type="ECO:0000313" key="2">
    <source>
        <dbReference type="EMBL" id="BBM82634.1"/>
    </source>
</evidence>
<keyword evidence="1" id="KW-1133">Transmembrane helix</keyword>
<keyword evidence="3" id="KW-1185">Reference proteome</keyword>
<sequence>MLEEFIGYAASILVAVSLMMSSILKLRIINLVGAITFVVYGLMLPAYPVAFVNFLIVCINVYYLVQVLFAKEYFYILNTTYTEQYTQHFLNFHSEDIQKFYPQLSLDKEKDYLSFFVLRNTVPAGLILLEEHQDRLHVILDYVVPQYRDFKIGHFFYNKNCFTKELITSSCQGDWHQIYLEKMGFNKEDDLYVLHLNSGD</sequence>
<gene>
    <name evidence="2" type="ORF">UABAM_00977</name>
</gene>
<feature type="transmembrane region" description="Helical" evidence="1">
    <location>
        <begin position="31"/>
        <end position="64"/>
    </location>
</feature>
<evidence type="ECO:0000313" key="3">
    <source>
        <dbReference type="Proteomes" id="UP000326354"/>
    </source>
</evidence>
<dbReference type="Proteomes" id="UP000326354">
    <property type="component" value="Chromosome"/>
</dbReference>
<reference evidence="2 3" key="1">
    <citation type="submission" date="2019-08" db="EMBL/GenBank/DDBJ databases">
        <title>Complete genome sequence of Candidatus Uab amorphum.</title>
        <authorList>
            <person name="Shiratori T."/>
            <person name="Suzuki S."/>
            <person name="Kakizawa Y."/>
            <person name="Ishida K."/>
        </authorList>
    </citation>
    <scope>NUCLEOTIDE SEQUENCE [LARGE SCALE GENOMIC DNA]</scope>
    <source>
        <strain evidence="2 3">SRT547</strain>
    </source>
</reference>
<keyword evidence="1" id="KW-0472">Membrane</keyword>
<dbReference type="OrthoDB" id="677174at2"/>
<keyword evidence="1" id="KW-0812">Transmembrane</keyword>
<organism evidence="2 3">
    <name type="scientific">Uabimicrobium amorphum</name>
    <dbReference type="NCBI Taxonomy" id="2596890"/>
    <lineage>
        <taxon>Bacteria</taxon>
        <taxon>Pseudomonadati</taxon>
        <taxon>Planctomycetota</taxon>
        <taxon>Candidatus Uabimicrobiia</taxon>
        <taxon>Candidatus Uabimicrobiales</taxon>
        <taxon>Candidatus Uabimicrobiaceae</taxon>
        <taxon>Candidatus Uabimicrobium</taxon>
    </lineage>
</organism>
<proteinExistence type="predicted"/>
<evidence type="ECO:0000256" key="1">
    <source>
        <dbReference type="SAM" id="Phobius"/>
    </source>
</evidence>
<accession>A0A5S9IJ27</accession>
<feature type="transmembrane region" description="Helical" evidence="1">
    <location>
        <begin position="6"/>
        <end position="24"/>
    </location>
</feature>
<name>A0A5S9IJ27_UABAM</name>
<dbReference type="AlphaFoldDB" id="A0A5S9IJ27"/>
<protein>
    <submittedName>
        <fullName evidence="2">Membrane protein</fullName>
    </submittedName>
</protein>